<sequence length="403" mass="46259">MKLVCKSFNTLISSPQFVNEHLQRSVSTNTGQLVILNTTGRGLHAFNFDALESPPFYIPFPGTFSNITCIFGSCNGLVYYYRLMVLNPFTGMSFEIPSYFHSSEMVVSLYMPIACHHIGFGFDDLSNDYKIVLIIATRERWDVIVYSFRAKSWKTIASPTLSKGSTELKYNDNAALIDNHLLHWIFTEYENVNRAPLSYSERNRCSMIGKIGRIGCFDLRTEQWVDDVGLPKEYDESLGCYSTCETLGVFDGRLCLLTPTRSEPLLTRVDMWVIKEYGVRDSWVKVLGVSDLGVTSTLRRCPLGLDYGSIFDSSSEHEILVFRGNKHPFSRSERLVLIWYNMKQKKIRVSELHDVHVEQQQFYDVCTCTKSLITLPGGTRITTKRRSLREKQLIKLIKRMIYV</sequence>
<evidence type="ECO:0000313" key="2">
    <source>
        <dbReference type="EMBL" id="KAK9716670.1"/>
    </source>
</evidence>
<comment type="caution">
    <text evidence="2">The sequence shown here is derived from an EMBL/GenBank/DDBJ whole genome shotgun (WGS) entry which is preliminary data.</text>
</comment>
<dbReference type="EMBL" id="JBDFQZ010000006">
    <property type="protein sequence ID" value="KAK9716670.1"/>
    <property type="molecule type" value="Genomic_DNA"/>
</dbReference>
<dbReference type="Proteomes" id="UP001443914">
    <property type="component" value="Unassembled WGS sequence"/>
</dbReference>
<gene>
    <name evidence="2" type="ORF">RND81_06G249500</name>
</gene>
<keyword evidence="3" id="KW-1185">Reference proteome</keyword>
<evidence type="ECO:0000313" key="3">
    <source>
        <dbReference type="Proteomes" id="UP001443914"/>
    </source>
</evidence>
<accession>A0AAW1KB26</accession>
<feature type="domain" description="F-box associated beta-propeller type 1" evidence="1">
    <location>
        <begin position="71"/>
        <end position="373"/>
    </location>
</feature>
<evidence type="ECO:0000259" key="1">
    <source>
        <dbReference type="Pfam" id="PF07734"/>
    </source>
</evidence>
<dbReference type="PANTHER" id="PTHR31672:SF13">
    <property type="entry name" value="F-BOX PROTEIN CPR30-LIKE"/>
    <property type="match status" value="1"/>
</dbReference>
<dbReference type="AlphaFoldDB" id="A0AAW1KB26"/>
<reference evidence="2" key="1">
    <citation type="submission" date="2024-03" db="EMBL/GenBank/DDBJ databases">
        <title>WGS assembly of Saponaria officinalis var. Norfolk2.</title>
        <authorList>
            <person name="Jenkins J."/>
            <person name="Shu S."/>
            <person name="Grimwood J."/>
            <person name="Barry K."/>
            <person name="Goodstein D."/>
            <person name="Schmutz J."/>
            <person name="Leebens-Mack J."/>
            <person name="Osbourn A."/>
        </authorList>
    </citation>
    <scope>NUCLEOTIDE SEQUENCE [LARGE SCALE GENOMIC DNA]</scope>
    <source>
        <strain evidence="2">JIC</strain>
    </source>
</reference>
<dbReference type="InterPro" id="IPR050796">
    <property type="entry name" value="SCF_F-box_component"/>
</dbReference>
<organism evidence="2 3">
    <name type="scientific">Saponaria officinalis</name>
    <name type="common">Common soapwort</name>
    <name type="synonym">Lychnis saponaria</name>
    <dbReference type="NCBI Taxonomy" id="3572"/>
    <lineage>
        <taxon>Eukaryota</taxon>
        <taxon>Viridiplantae</taxon>
        <taxon>Streptophyta</taxon>
        <taxon>Embryophyta</taxon>
        <taxon>Tracheophyta</taxon>
        <taxon>Spermatophyta</taxon>
        <taxon>Magnoliopsida</taxon>
        <taxon>eudicotyledons</taxon>
        <taxon>Gunneridae</taxon>
        <taxon>Pentapetalae</taxon>
        <taxon>Caryophyllales</taxon>
        <taxon>Caryophyllaceae</taxon>
        <taxon>Caryophylleae</taxon>
        <taxon>Saponaria</taxon>
    </lineage>
</organism>
<proteinExistence type="predicted"/>
<name>A0AAW1KB26_SAPOF</name>
<dbReference type="PANTHER" id="PTHR31672">
    <property type="entry name" value="BNACNNG10540D PROTEIN"/>
    <property type="match status" value="1"/>
</dbReference>
<dbReference type="Pfam" id="PF07734">
    <property type="entry name" value="FBA_1"/>
    <property type="match status" value="1"/>
</dbReference>
<protein>
    <recommendedName>
        <fullName evidence="1">F-box associated beta-propeller type 1 domain-containing protein</fullName>
    </recommendedName>
</protein>
<dbReference type="InterPro" id="IPR006527">
    <property type="entry name" value="F-box-assoc_dom_typ1"/>
</dbReference>